<dbReference type="EMBL" id="BKCJ011085038">
    <property type="protein sequence ID" value="GFC82539.1"/>
    <property type="molecule type" value="Genomic_DNA"/>
</dbReference>
<gene>
    <name evidence="1" type="ORF">Tci_854509</name>
</gene>
<evidence type="ECO:0000313" key="1">
    <source>
        <dbReference type="EMBL" id="GFC82539.1"/>
    </source>
</evidence>
<reference evidence="1" key="1">
    <citation type="journal article" date="2019" name="Sci. Rep.">
        <title>Draft genome of Tanacetum cinerariifolium, the natural source of mosquito coil.</title>
        <authorList>
            <person name="Yamashiro T."/>
            <person name="Shiraishi A."/>
            <person name="Satake H."/>
            <person name="Nakayama K."/>
        </authorList>
    </citation>
    <scope>NUCLEOTIDE SEQUENCE</scope>
</reference>
<protein>
    <recommendedName>
        <fullName evidence="2">Reverse transcriptase domain-containing protein</fullName>
    </recommendedName>
</protein>
<evidence type="ECO:0008006" key="2">
    <source>
        <dbReference type="Google" id="ProtNLM"/>
    </source>
</evidence>
<feature type="non-terminal residue" evidence="1">
    <location>
        <position position="92"/>
    </location>
</feature>
<organism evidence="1">
    <name type="scientific">Tanacetum cinerariifolium</name>
    <name type="common">Dalmatian daisy</name>
    <name type="synonym">Chrysanthemum cinerariifolium</name>
    <dbReference type="NCBI Taxonomy" id="118510"/>
    <lineage>
        <taxon>Eukaryota</taxon>
        <taxon>Viridiplantae</taxon>
        <taxon>Streptophyta</taxon>
        <taxon>Embryophyta</taxon>
        <taxon>Tracheophyta</taxon>
        <taxon>Spermatophyta</taxon>
        <taxon>Magnoliopsida</taxon>
        <taxon>eudicotyledons</taxon>
        <taxon>Gunneridae</taxon>
        <taxon>Pentapetalae</taxon>
        <taxon>asterids</taxon>
        <taxon>campanulids</taxon>
        <taxon>Asterales</taxon>
        <taxon>Asteraceae</taxon>
        <taxon>Asteroideae</taxon>
        <taxon>Anthemideae</taxon>
        <taxon>Anthemidinae</taxon>
        <taxon>Tanacetum</taxon>
    </lineage>
</organism>
<accession>A0A699R529</accession>
<dbReference type="AlphaFoldDB" id="A0A699R529"/>
<sequence>MIDQGVNAALAARNANRTGDNGHTSGTGVRRTERWFERMETVFRISNCLAKNQVKFATCILLAELKKKMVDKYCPRNEMKKIETELWNLEVQ</sequence>
<proteinExistence type="predicted"/>
<comment type="caution">
    <text evidence="1">The sequence shown here is derived from an EMBL/GenBank/DDBJ whole genome shotgun (WGS) entry which is preliminary data.</text>
</comment>
<name>A0A699R529_TANCI</name>